<organism evidence="4">
    <name type="scientific">Camponotus floridanus</name>
    <name type="common">Florida carpenter ant</name>
    <dbReference type="NCBI Taxonomy" id="104421"/>
    <lineage>
        <taxon>Eukaryota</taxon>
        <taxon>Metazoa</taxon>
        <taxon>Ecdysozoa</taxon>
        <taxon>Arthropoda</taxon>
        <taxon>Hexapoda</taxon>
        <taxon>Insecta</taxon>
        <taxon>Pterygota</taxon>
        <taxon>Neoptera</taxon>
        <taxon>Endopterygota</taxon>
        <taxon>Hymenoptera</taxon>
        <taxon>Apocrita</taxon>
        <taxon>Aculeata</taxon>
        <taxon>Formicoidea</taxon>
        <taxon>Formicidae</taxon>
        <taxon>Formicinae</taxon>
        <taxon>Camponotus</taxon>
    </lineage>
</organism>
<dbReference type="InParanoid" id="E2B0V0"/>
<reference evidence="3 4" key="1">
    <citation type="journal article" date="2010" name="Science">
        <title>Genomic comparison of the ants Camponotus floridanus and Harpegnathos saltator.</title>
        <authorList>
            <person name="Bonasio R."/>
            <person name="Zhang G."/>
            <person name="Ye C."/>
            <person name="Mutti N.S."/>
            <person name="Fang X."/>
            <person name="Qin N."/>
            <person name="Donahue G."/>
            <person name="Yang P."/>
            <person name="Li Q."/>
            <person name="Li C."/>
            <person name="Zhang P."/>
            <person name="Huang Z."/>
            <person name="Berger S.L."/>
            <person name="Reinberg D."/>
            <person name="Wang J."/>
            <person name="Liebig J."/>
        </authorList>
    </citation>
    <scope>NUCLEOTIDE SEQUENCE [LARGE SCALE GENOMIC DNA]</scope>
    <source>
        <strain evidence="4">C129</strain>
    </source>
</reference>
<accession>E2B0V0</accession>
<dbReference type="GO" id="GO:0046983">
    <property type="term" value="F:protein dimerization activity"/>
    <property type="evidence" value="ECO:0007669"/>
    <property type="project" value="InterPro"/>
</dbReference>
<dbReference type="InterPro" id="IPR012337">
    <property type="entry name" value="RNaseH-like_sf"/>
</dbReference>
<dbReference type="STRING" id="104421.E2B0V0"/>
<sequence>KQFGEERRRLKNDIFFRSMKNGERNERFWLVFSPSTQKLFCVACKLFNSDQHLQFVACKLFNSDQHLQFVTGFNDWKNIHARVQNHENSIEHRKSMVTLLARLNPNIGINKQIINQVENETKYWREILRRVVAVIKFLCERGLSFRGDEEQFGSAKNGNFLGLLELLAQFDPFLKAHIEKNKNKGKGNVSYLSKIICDEFIQLMGQRVKKVITEEIKSAKYFSLIVDSTPDVSHVDQLSIVIRYCYEGKVYERLLGFLPITSHTGISLYESVSEFLNKADLDLKNCRGQSYDNASNMSGKFEGLQAHIKRACDKAFYVPCAGHSLNLVGVHTVESCLEAINFFGFLQKLYVFFSSSPRKWNIFKEFLNAGDSMQKVVLKSLISTRWSCHAESCKSLLKNYDSIIGALNEIANNDTEPANSVREAQSLLDKIMKKETSLMTVIWSKILERINATNFEEEAGSLSDKIGQDFSDVRRRKIIKKNSDKSVEPELLSGHKKFEVNTFFVVIDRLVTEMTKRISAYKFLNSIFGFITNSKIEGEELRQKLMKIFQIYEDDLDDDLLMEWMQFSSFVENNFLNCGLSASPHKILHFLFENNLGQVFPNILIIYRLYLTIPVTNCSSERSFSKLSLIKNRLRSSLGEEKLNALLLLSIE</sequence>
<dbReference type="Pfam" id="PF14291">
    <property type="entry name" value="DUF4371"/>
    <property type="match status" value="1"/>
</dbReference>
<dbReference type="SUPFAM" id="SSF53098">
    <property type="entry name" value="Ribonuclease H-like"/>
    <property type="match status" value="1"/>
</dbReference>
<dbReference type="EMBL" id="GL444693">
    <property type="protein sequence ID" value="EFN60691.1"/>
    <property type="molecule type" value="Genomic_DNA"/>
</dbReference>
<feature type="domain" description="HAT C-terminal dimerisation" evidence="1">
    <location>
        <begin position="583"/>
        <end position="648"/>
    </location>
</feature>
<dbReference type="OMA" id="DQHLQFV"/>
<feature type="non-terminal residue" evidence="3">
    <location>
        <position position="652"/>
    </location>
</feature>
<evidence type="ECO:0000313" key="4">
    <source>
        <dbReference type="Proteomes" id="UP000000311"/>
    </source>
</evidence>
<dbReference type="InterPro" id="IPR025398">
    <property type="entry name" value="DUF4371"/>
</dbReference>
<name>E2B0V0_CAMFO</name>
<dbReference type="InterPro" id="IPR008906">
    <property type="entry name" value="HATC_C_dom"/>
</dbReference>
<dbReference type="Pfam" id="PF05699">
    <property type="entry name" value="Dimer_Tnp_hAT"/>
    <property type="match status" value="1"/>
</dbReference>
<evidence type="ECO:0000259" key="1">
    <source>
        <dbReference type="Pfam" id="PF05699"/>
    </source>
</evidence>
<keyword evidence="4" id="KW-1185">Reference proteome</keyword>
<protein>
    <submittedName>
        <fullName evidence="3">Zinc finger MYM-type protein 1</fullName>
    </submittedName>
</protein>
<gene>
    <name evidence="3" type="ORF">EAG_04858</name>
</gene>
<dbReference type="Proteomes" id="UP000000311">
    <property type="component" value="Unassembled WGS sequence"/>
</dbReference>
<dbReference type="AlphaFoldDB" id="E2B0V0"/>
<proteinExistence type="predicted"/>
<feature type="non-terminal residue" evidence="3">
    <location>
        <position position="1"/>
    </location>
</feature>
<dbReference type="PANTHER" id="PTHR45749">
    <property type="match status" value="1"/>
</dbReference>
<dbReference type="PANTHER" id="PTHR45749:SF23">
    <property type="entry name" value="ZINC FINGER MYM-TYPE PROTEIN 1-LIKE"/>
    <property type="match status" value="1"/>
</dbReference>
<evidence type="ECO:0000313" key="3">
    <source>
        <dbReference type="EMBL" id="EFN60691.1"/>
    </source>
</evidence>
<evidence type="ECO:0000259" key="2">
    <source>
        <dbReference type="Pfam" id="PF14291"/>
    </source>
</evidence>
<feature type="domain" description="DUF4371" evidence="2">
    <location>
        <begin position="112"/>
        <end position="303"/>
    </location>
</feature>
<dbReference type="OrthoDB" id="7679513at2759"/>